<feature type="region of interest" description="Disordered" evidence="1">
    <location>
        <begin position="20"/>
        <end position="62"/>
    </location>
</feature>
<sequence>MTSSRYLHVFFARHIHIFKPKNNNTEPKLHTTTNLQQHNTPRPPSPPPPSPNPSTAPSGSSP</sequence>
<gene>
    <name evidence="2" type="ORF">CC80DRAFT_496156</name>
</gene>
<protein>
    <submittedName>
        <fullName evidence="2">Uncharacterized protein</fullName>
    </submittedName>
</protein>
<feature type="compositionally biased region" description="Pro residues" evidence="1">
    <location>
        <begin position="41"/>
        <end position="54"/>
    </location>
</feature>
<dbReference type="EMBL" id="ML977018">
    <property type="protein sequence ID" value="KAF1951338.1"/>
    <property type="molecule type" value="Genomic_DNA"/>
</dbReference>
<accession>A0A6A5TG66</accession>
<proteinExistence type="predicted"/>
<keyword evidence="3" id="KW-1185">Reference proteome</keyword>
<reference evidence="2" key="1">
    <citation type="journal article" date="2020" name="Stud. Mycol.">
        <title>101 Dothideomycetes genomes: a test case for predicting lifestyles and emergence of pathogens.</title>
        <authorList>
            <person name="Haridas S."/>
            <person name="Albert R."/>
            <person name="Binder M."/>
            <person name="Bloem J."/>
            <person name="Labutti K."/>
            <person name="Salamov A."/>
            <person name="Andreopoulos B."/>
            <person name="Baker S."/>
            <person name="Barry K."/>
            <person name="Bills G."/>
            <person name="Bluhm B."/>
            <person name="Cannon C."/>
            <person name="Castanera R."/>
            <person name="Culley D."/>
            <person name="Daum C."/>
            <person name="Ezra D."/>
            <person name="Gonzalez J."/>
            <person name="Henrissat B."/>
            <person name="Kuo A."/>
            <person name="Liang C."/>
            <person name="Lipzen A."/>
            <person name="Lutzoni F."/>
            <person name="Magnuson J."/>
            <person name="Mondo S."/>
            <person name="Nolan M."/>
            <person name="Ohm R."/>
            <person name="Pangilinan J."/>
            <person name="Park H.-J."/>
            <person name="Ramirez L."/>
            <person name="Alfaro M."/>
            <person name="Sun H."/>
            <person name="Tritt A."/>
            <person name="Yoshinaga Y."/>
            <person name="Zwiers L.-H."/>
            <person name="Turgeon B."/>
            <person name="Goodwin S."/>
            <person name="Spatafora J."/>
            <person name="Crous P."/>
            <person name="Grigoriev I."/>
        </authorList>
    </citation>
    <scope>NUCLEOTIDE SEQUENCE</scope>
    <source>
        <strain evidence="2">CBS 675.92</strain>
    </source>
</reference>
<evidence type="ECO:0000313" key="2">
    <source>
        <dbReference type="EMBL" id="KAF1951338.1"/>
    </source>
</evidence>
<dbReference type="Proteomes" id="UP000800035">
    <property type="component" value="Unassembled WGS sequence"/>
</dbReference>
<organism evidence="2 3">
    <name type="scientific">Byssothecium circinans</name>
    <dbReference type="NCBI Taxonomy" id="147558"/>
    <lineage>
        <taxon>Eukaryota</taxon>
        <taxon>Fungi</taxon>
        <taxon>Dikarya</taxon>
        <taxon>Ascomycota</taxon>
        <taxon>Pezizomycotina</taxon>
        <taxon>Dothideomycetes</taxon>
        <taxon>Pleosporomycetidae</taxon>
        <taxon>Pleosporales</taxon>
        <taxon>Massarineae</taxon>
        <taxon>Massarinaceae</taxon>
        <taxon>Byssothecium</taxon>
    </lineage>
</organism>
<evidence type="ECO:0000256" key="1">
    <source>
        <dbReference type="SAM" id="MobiDB-lite"/>
    </source>
</evidence>
<dbReference type="AlphaFoldDB" id="A0A6A5TG66"/>
<evidence type="ECO:0000313" key="3">
    <source>
        <dbReference type="Proteomes" id="UP000800035"/>
    </source>
</evidence>
<name>A0A6A5TG66_9PLEO</name>
<feature type="compositionally biased region" description="Polar residues" evidence="1">
    <location>
        <begin position="21"/>
        <end position="40"/>
    </location>
</feature>